<proteinExistence type="predicted"/>
<sequence>MERDKIEAIVSNLQRSLELEVPIDFNKFDNILSDLTIQYNCKDLDVDGRISKDEIGNYVVQLKNDGQSPRDRFTLAHELGHLFLGHVDQYETLYRRGANELEYAANEFAADLLMPKDIFNTKVDEYTNSDNICNITEVSNFFGVSESAILTRGRFLGRFPWK</sequence>
<gene>
    <name evidence="2" type="ORF">GMC65_00665</name>
</gene>
<reference evidence="2 3" key="1">
    <citation type="journal article" date="2019" name="Nat. Med.">
        <title>A library of human gut bacterial isolates paired with longitudinal multiomics data enables mechanistic microbiome research.</title>
        <authorList>
            <person name="Poyet M."/>
            <person name="Groussin M."/>
            <person name="Gibbons S.M."/>
            <person name="Avila-Pacheco J."/>
            <person name="Jiang X."/>
            <person name="Kearney S.M."/>
            <person name="Perrotta A.R."/>
            <person name="Berdy B."/>
            <person name="Zhao S."/>
            <person name="Lieberman T.D."/>
            <person name="Swanson P.K."/>
            <person name="Smith M."/>
            <person name="Roesemann S."/>
            <person name="Alexander J.E."/>
            <person name="Rich S.A."/>
            <person name="Livny J."/>
            <person name="Vlamakis H."/>
            <person name="Clish C."/>
            <person name="Bullock K."/>
            <person name="Deik A."/>
            <person name="Scott J."/>
            <person name="Pierce K.A."/>
            <person name="Xavier R.J."/>
            <person name="Alm E.J."/>
        </authorList>
    </citation>
    <scope>NUCLEOTIDE SEQUENCE [LARGE SCALE GENOMIC DNA]</scope>
    <source>
        <strain evidence="2 3">BIOML-A4</strain>
    </source>
</reference>
<dbReference type="EMBL" id="WMYO01000001">
    <property type="protein sequence ID" value="MTR26895.1"/>
    <property type="molecule type" value="Genomic_DNA"/>
</dbReference>
<dbReference type="Proteomes" id="UP000439678">
    <property type="component" value="Unassembled WGS sequence"/>
</dbReference>
<evidence type="ECO:0000259" key="1">
    <source>
        <dbReference type="Pfam" id="PF06114"/>
    </source>
</evidence>
<organism evidence="2 3">
    <name type="scientific">Streptococcus salivarius</name>
    <dbReference type="NCBI Taxonomy" id="1304"/>
    <lineage>
        <taxon>Bacteria</taxon>
        <taxon>Bacillati</taxon>
        <taxon>Bacillota</taxon>
        <taxon>Bacilli</taxon>
        <taxon>Lactobacillales</taxon>
        <taxon>Streptococcaceae</taxon>
        <taxon>Streptococcus</taxon>
    </lineage>
</organism>
<accession>A0A6A8UB37</accession>
<dbReference type="Pfam" id="PF06114">
    <property type="entry name" value="Peptidase_M78"/>
    <property type="match status" value="1"/>
</dbReference>
<dbReference type="AlphaFoldDB" id="A0A6A8UB37"/>
<dbReference type="Gene3D" id="1.10.10.2910">
    <property type="match status" value="1"/>
</dbReference>
<protein>
    <submittedName>
        <fullName evidence="2">ImmA/IrrE family metallo-endopeptidase</fullName>
    </submittedName>
</protein>
<dbReference type="InterPro" id="IPR010359">
    <property type="entry name" value="IrrE_HExxH"/>
</dbReference>
<dbReference type="RefSeq" id="WP_060971421.1">
    <property type="nucleotide sequence ID" value="NZ_JADNDA010000001.1"/>
</dbReference>
<evidence type="ECO:0000313" key="2">
    <source>
        <dbReference type="EMBL" id="MTR26895.1"/>
    </source>
</evidence>
<dbReference type="PANTHER" id="PTHR43236:SF2">
    <property type="entry name" value="BLL0069 PROTEIN"/>
    <property type="match status" value="1"/>
</dbReference>
<comment type="caution">
    <text evidence="2">The sequence shown here is derived from an EMBL/GenBank/DDBJ whole genome shotgun (WGS) entry which is preliminary data.</text>
</comment>
<dbReference type="InterPro" id="IPR052345">
    <property type="entry name" value="Rad_response_metalloprotease"/>
</dbReference>
<dbReference type="PANTHER" id="PTHR43236">
    <property type="entry name" value="ANTITOXIN HIGA1"/>
    <property type="match status" value="1"/>
</dbReference>
<feature type="domain" description="IrrE N-terminal-like" evidence="1">
    <location>
        <begin position="52"/>
        <end position="152"/>
    </location>
</feature>
<evidence type="ECO:0000313" key="3">
    <source>
        <dbReference type="Proteomes" id="UP000439678"/>
    </source>
</evidence>
<name>A0A6A8UB37_STRSL</name>